<organism evidence="2 3">
    <name type="scientific">Rubricella aquisinus</name>
    <dbReference type="NCBI Taxonomy" id="2028108"/>
    <lineage>
        <taxon>Bacteria</taxon>
        <taxon>Pseudomonadati</taxon>
        <taxon>Pseudomonadota</taxon>
        <taxon>Alphaproteobacteria</taxon>
        <taxon>Rhodobacterales</taxon>
        <taxon>Paracoccaceae</taxon>
        <taxon>Rubricella</taxon>
    </lineage>
</organism>
<dbReference type="AlphaFoldDB" id="A0A840WJB4"/>
<dbReference type="PANTHER" id="PTHR36837:SF2">
    <property type="entry name" value="POLY(3-HYDROXYALKANOATE) POLYMERASE SUBUNIT PHAC"/>
    <property type="match status" value="1"/>
</dbReference>
<feature type="domain" description="AB hydrolase-1" evidence="1">
    <location>
        <begin position="119"/>
        <end position="391"/>
    </location>
</feature>
<keyword evidence="2" id="KW-0012">Acyltransferase</keyword>
<dbReference type="PANTHER" id="PTHR36837">
    <property type="entry name" value="POLY(3-HYDROXYALKANOATE) POLYMERASE SUBUNIT PHAC"/>
    <property type="match status" value="1"/>
</dbReference>
<dbReference type="Gene3D" id="3.40.50.1820">
    <property type="entry name" value="alpha/beta hydrolase"/>
    <property type="match status" value="1"/>
</dbReference>
<evidence type="ECO:0000313" key="2">
    <source>
        <dbReference type="EMBL" id="MBB5515179.1"/>
    </source>
</evidence>
<evidence type="ECO:0000313" key="3">
    <source>
        <dbReference type="Proteomes" id="UP000553766"/>
    </source>
</evidence>
<proteinExistence type="predicted"/>
<dbReference type="InterPro" id="IPR051321">
    <property type="entry name" value="PHA/PHB_synthase"/>
</dbReference>
<dbReference type="EC" id="2.3.1.-" evidence="2"/>
<keyword evidence="2" id="KW-0808">Transferase</keyword>
<gene>
    <name evidence="2" type="ORF">FHS89_001189</name>
</gene>
<accession>A0A840WJB4</accession>
<sequence>MTDPVAPHRHGKPTPLMLHLGQAAGSLQNAVHLAPLAHDPRFPWHDSVAALGAALDLPHPSEIAVAGAHRLSQMLDGIETWQRHPWRRPDAEPPVIWSDGASRLLDYGQCAEATSPAGPPVLVIPSLINRAYILDLHADCSLLRSLAAQGYRPLLMDWGVPGEAEAGFTLEDYVSGRLRPALAIARVLAGRPVPVVGYCMGGTIGAALAANTPGDIRALVTIGAPWDFSQMIWTANTMATPLRADRGMTARHLLTVMAQTYGAIPDLLFQYLFTLLDTGLAQRKFRRFAALEPDSAEARHFVAVEDWLNDPVHVPLGVAQTVLVDWHLLNQTMTGDWSLLGRAVDLARVDMPVLSFCAPSDRIAPPASAEALPRGIRGADILRPSSGHVGMVTGRRAATELYAPLFSFLEGLT</sequence>
<dbReference type="EMBL" id="JACIJS010000003">
    <property type="protein sequence ID" value="MBB5515179.1"/>
    <property type="molecule type" value="Genomic_DNA"/>
</dbReference>
<dbReference type="GO" id="GO:0016746">
    <property type="term" value="F:acyltransferase activity"/>
    <property type="evidence" value="ECO:0007669"/>
    <property type="project" value="UniProtKB-KW"/>
</dbReference>
<dbReference type="Pfam" id="PF00561">
    <property type="entry name" value="Abhydrolase_1"/>
    <property type="match status" value="1"/>
</dbReference>
<reference evidence="2 3" key="1">
    <citation type="submission" date="2020-08" db="EMBL/GenBank/DDBJ databases">
        <title>Genomic Encyclopedia of Type Strains, Phase IV (KMG-IV): sequencing the most valuable type-strain genomes for metagenomic binning, comparative biology and taxonomic classification.</title>
        <authorList>
            <person name="Goeker M."/>
        </authorList>
    </citation>
    <scope>NUCLEOTIDE SEQUENCE [LARGE SCALE GENOMIC DNA]</scope>
    <source>
        <strain evidence="2 3">DSM 103377</strain>
    </source>
</reference>
<dbReference type="InterPro" id="IPR000073">
    <property type="entry name" value="AB_hydrolase_1"/>
</dbReference>
<evidence type="ECO:0000259" key="1">
    <source>
        <dbReference type="Pfam" id="PF00561"/>
    </source>
</evidence>
<comment type="caution">
    <text evidence="2">The sequence shown here is derived from an EMBL/GenBank/DDBJ whole genome shotgun (WGS) entry which is preliminary data.</text>
</comment>
<name>A0A840WJB4_9RHOB</name>
<dbReference type="InterPro" id="IPR029058">
    <property type="entry name" value="AB_hydrolase_fold"/>
</dbReference>
<dbReference type="RefSeq" id="WP_184009520.1">
    <property type="nucleotide sequence ID" value="NZ_JACIJS010000003.1"/>
</dbReference>
<dbReference type="SUPFAM" id="SSF53474">
    <property type="entry name" value="alpha/beta-Hydrolases"/>
    <property type="match status" value="1"/>
</dbReference>
<protein>
    <submittedName>
        <fullName evidence="2">Polyhydroxyalkanoate synthase</fullName>
        <ecNumber evidence="2">2.3.1.-</ecNumber>
    </submittedName>
</protein>
<dbReference type="Proteomes" id="UP000553766">
    <property type="component" value="Unassembled WGS sequence"/>
</dbReference>
<keyword evidence="3" id="KW-1185">Reference proteome</keyword>